<dbReference type="InterPro" id="IPR003959">
    <property type="entry name" value="ATPase_AAA_core"/>
</dbReference>
<organism evidence="2 3">
    <name type="scientific">Pyronema omphalodes (strain CBS 100304)</name>
    <name type="common">Pyronema confluens</name>
    <dbReference type="NCBI Taxonomy" id="1076935"/>
    <lineage>
        <taxon>Eukaryota</taxon>
        <taxon>Fungi</taxon>
        <taxon>Dikarya</taxon>
        <taxon>Ascomycota</taxon>
        <taxon>Pezizomycotina</taxon>
        <taxon>Pezizomycetes</taxon>
        <taxon>Pezizales</taxon>
        <taxon>Pyronemataceae</taxon>
        <taxon>Pyronema</taxon>
    </lineage>
</organism>
<keyword evidence="3" id="KW-1185">Reference proteome</keyword>
<dbReference type="PANTHER" id="PTHR46411">
    <property type="entry name" value="FAMILY ATPASE, PUTATIVE-RELATED"/>
    <property type="match status" value="1"/>
</dbReference>
<gene>
    <name evidence="2" type="ORF">PCON_11754</name>
</gene>
<dbReference type="GO" id="GO:0005524">
    <property type="term" value="F:ATP binding"/>
    <property type="evidence" value="ECO:0007669"/>
    <property type="project" value="InterPro"/>
</dbReference>
<dbReference type="Pfam" id="PF00004">
    <property type="entry name" value="AAA"/>
    <property type="match status" value="1"/>
</dbReference>
<dbReference type="Proteomes" id="UP000018144">
    <property type="component" value="Unassembled WGS sequence"/>
</dbReference>
<dbReference type="EMBL" id="HF935680">
    <property type="protein sequence ID" value="CCX12160.1"/>
    <property type="molecule type" value="Genomic_DNA"/>
</dbReference>
<dbReference type="OMA" id="MLEDIQW"/>
<dbReference type="SUPFAM" id="SSF52540">
    <property type="entry name" value="P-loop containing nucleoside triphosphate hydrolases"/>
    <property type="match status" value="1"/>
</dbReference>
<feature type="domain" description="ATPase AAA-type core" evidence="1">
    <location>
        <begin position="52"/>
        <end position="132"/>
    </location>
</feature>
<dbReference type="PANTHER" id="PTHR46411:SF3">
    <property type="entry name" value="AAA+ ATPASE DOMAIN-CONTAINING PROTEIN"/>
    <property type="match status" value="1"/>
</dbReference>
<protein>
    <submittedName>
        <fullName evidence="2">Similar to ATPase family gene 2 protein acc. no. O60058</fullName>
    </submittedName>
</protein>
<name>U4L6Q5_PYROM</name>
<dbReference type="eggNOG" id="KOG0726">
    <property type="taxonomic scope" value="Eukaryota"/>
</dbReference>
<sequence>MLEDIQWIPNPFDNLLLPDDPRKVIRSLVGSHQYPETGARDQQELKGKGLVVLLHGTPGTGKTLTAETEVAEYTKRALLVISNGKLGQYVAQIDENLTTFLQYAAHWKAVVLIDECDIFFETRQSDVSNRLQQNSLVAGV</sequence>
<dbReference type="GO" id="GO:0016887">
    <property type="term" value="F:ATP hydrolysis activity"/>
    <property type="evidence" value="ECO:0007669"/>
    <property type="project" value="InterPro"/>
</dbReference>
<dbReference type="Gene3D" id="3.40.50.300">
    <property type="entry name" value="P-loop containing nucleotide triphosphate hydrolases"/>
    <property type="match status" value="1"/>
</dbReference>
<dbReference type="AlphaFoldDB" id="U4L6Q5"/>
<dbReference type="STRING" id="1076935.U4L6Q5"/>
<evidence type="ECO:0000313" key="3">
    <source>
        <dbReference type="Proteomes" id="UP000018144"/>
    </source>
</evidence>
<evidence type="ECO:0000259" key="1">
    <source>
        <dbReference type="Pfam" id="PF00004"/>
    </source>
</evidence>
<reference evidence="2 3" key="1">
    <citation type="journal article" date="2013" name="PLoS Genet.">
        <title>The genome and development-dependent transcriptomes of Pyronema confluens: a window into fungal evolution.</title>
        <authorList>
            <person name="Traeger S."/>
            <person name="Altegoer F."/>
            <person name="Freitag M."/>
            <person name="Gabaldon T."/>
            <person name="Kempken F."/>
            <person name="Kumar A."/>
            <person name="Marcet-Houben M."/>
            <person name="Poggeler S."/>
            <person name="Stajich J.E."/>
            <person name="Nowrousian M."/>
        </authorList>
    </citation>
    <scope>NUCLEOTIDE SEQUENCE [LARGE SCALE GENOMIC DNA]</scope>
    <source>
        <strain evidence="3">CBS 100304</strain>
        <tissue evidence="2">Vegetative mycelium</tissue>
    </source>
</reference>
<dbReference type="OrthoDB" id="10042665at2759"/>
<proteinExistence type="predicted"/>
<evidence type="ECO:0000313" key="2">
    <source>
        <dbReference type="EMBL" id="CCX12160.1"/>
    </source>
</evidence>
<dbReference type="InterPro" id="IPR027417">
    <property type="entry name" value="P-loop_NTPase"/>
</dbReference>
<accession>U4L6Q5</accession>